<organism evidence="1">
    <name type="scientific">marine metagenome</name>
    <dbReference type="NCBI Taxonomy" id="408172"/>
    <lineage>
        <taxon>unclassified sequences</taxon>
        <taxon>metagenomes</taxon>
        <taxon>ecological metagenomes</taxon>
    </lineage>
</organism>
<evidence type="ECO:0000313" key="1">
    <source>
        <dbReference type="EMBL" id="SVE43634.1"/>
    </source>
</evidence>
<protein>
    <submittedName>
        <fullName evidence="1">Uncharacterized protein</fullName>
    </submittedName>
</protein>
<feature type="non-terminal residue" evidence="1">
    <location>
        <position position="44"/>
    </location>
</feature>
<dbReference type="AlphaFoldDB" id="A0A383DH29"/>
<gene>
    <name evidence="1" type="ORF">METZ01_LOCUS496488</name>
</gene>
<sequence>MLFNTPFEVLVKERTIDVEIPDDNVLIKSVYSGISAGTELLVYR</sequence>
<dbReference type="EMBL" id="UINC01217161">
    <property type="protein sequence ID" value="SVE43634.1"/>
    <property type="molecule type" value="Genomic_DNA"/>
</dbReference>
<name>A0A383DH29_9ZZZZ</name>
<proteinExistence type="predicted"/>
<reference evidence="1" key="1">
    <citation type="submission" date="2018-05" db="EMBL/GenBank/DDBJ databases">
        <authorList>
            <person name="Lanie J.A."/>
            <person name="Ng W.-L."/>
            <person name="Kazmierczak K.M."/>
            <person name="Andrzejewski T.M."/>
            <person name="Davidsen T.M."/>
            <person name="Wayne K.J."/>
            <person name="Tettelin H."/>
            <person name="Glass J.I."/>
            <person name="Rusch D."/>
            <person name="Podicherti R."/>
            <person name="Tsui H.-C.T."/>
            <person name="Winkler M.E."/>
        </authorList>
    </citation>
    <scope>NUCLEOTIDE SEQUENCE</scope>
</reference>
<accession>A0A383DH29</accession>